<protein>
    <submittedName>
        <fullName evidence="1">Uncharacterized protein</fullName>
    </submittedName>
</protein>
<reference evidence="1" key="1">
    <citation type="journal article" date="2023" name="IScience">
        <title>Live-bearing cockroach genome reveals convergent evolutionary mechanisms linked to viviparity in insects and beyond.</title>
        <authorList>
            <person name="Fouks B."/>
            <person name="Harrison M.C."/>
            <person name="Mikhailova A.A."/>
            <person name="Marchal E."/>
            <person name="English S."/>
            <person name="Carruthers M."/>
            <person name="Jennings E.C."/>
            <person name="Chiamaka E.L."/>
            <person name="Frigard R.A."/>
            <person name="Pippel M."/>
            <person name="Attardo G.M."/>
            <person name="Benoit J.B."/>
            <person name="Bornberg-Bauer E."/>
            <person name="Tobe S.S."/>
        </authorList>
    </citation>
    <scope>NUCLEOTIDE SEQUENCE</scope>
    <source>
        <strain evidence="1">Stay&amp;Tobe</strain>
    </source>
</reference>
<dbReference type="InterPro" id="IPR006631">
    <property type="entry name" value="DM4_12"/>
</dbReference>
<dbReference type="PANTHER" id="PTHR21398:SF11">
    <property type="entry name" value="HDC15381-RELATED"/>
    <property type="match status" value="1"/>
</dbReference>
<name>A0AAD7ZLW8_DIPPU</name>
<gene>
    <name evidence="1" type="ORF">L9F63_022882</name>
</gene>
<reference evidence="1" key="2">
    <citation type="submission" date="2023-05" db="EMBL/GenBank/DDBJ databases">
        <authorList>
            <person name="Fouks B."/>
        </authorList>
    </citation>
    <scope>NUCLEOTIDE SEQUENCE</scope>
    <source>
        <strain evidence="1">Stay&amp;Tobe</strain>
        <tissue evidence="1">Testes</tissue>
    </source>
</reference>
<dbReference type="AlphaFoldDB" id="A0AAD7ZLW8"/>
<dbReference type="SMART" id="SM00718">
    <property type="entry name" value="DM4_12"/>
    <property type="match status" value="1"/>
</dbReference>
<evidence type="ECO:0000313" key="2">
    <source>
        <dbReference type="Proteomes" id="UP001233999"/>
    </source>
</evidence>
<sequence>MQYYVPTDASYWHTKPEITARRDVSHNRQLEMYLPLESFLEDYGFDGRECLLRIICESAQVPFQHDETGLLEEIAHAVLTPSEELYLADGWCHNYTSTWTPNATNETHYLAAECLGRSNGDCSSAYPIVPRSPLDFISQQINYELVSG</sequence>
<organism evidence="1 2">
    <name type="scientific">Diploptera punctata</name>
    <name type="common">Pacific beetle cockroach</name>
    <dbReference type="NCBI Taxonomy" id="6984"/>
    <lineage>
        <taxon>Eukaryota</taxon>
        <taxon>Metazoa</taxon>
        <taxon>Ecdysozoa</taxon>
        <taxon>Arthropoda</taxon>
        <taxon>Hexapoda</taxon>
        <taxon>Insecta</taxon>
        <taxon>Pterygota</taxon>
        <taxon>Neoptera</taxon>
        <taxon>Polyneoptera</taxon>
        <taxon>Dictyoptera</taxon>
        <taxon>Blattodea</taxon>
        <taxon>Blaberoidea</taxon>
        <taxon>Blaberidae</taxon>
        <taxon>Diplopterinae</taxon>
        <taxon>Diploptera</taxon>
    </lineage>
</organism>
<comment type="caution">
    <text evidence="1">The sequence shown here is derived from an EMBL/GenBank/DDBJ whole genome shotgun (WGS) entry which is preliminary data.</text>
</comment>
<accession>A0AAD7ZLW8</accession>
<dbReference type="Pfam" id="PF07841">
    <property type="entry name" value="DM4_12"/>
    <property type="match status" value="1"/>
</dbReference>
<dbReference type="EMBL" id="JASPKZ010007743">
    <property type="protein sequence ID" value="KAJ9582771.1"/>
    <property type="molecule type" value="Genomic_DNA"/>
</dbReference>
<proteinExistence type="predicted"/>
<evidence type="ECO:0000313" key="1">
    <source>
        <dbReference type="EMBL" id="KAJ9582771.1"/>
    </source>
</evidence>
<dbReference type="Proteomes" id="UP001233999">
    <property type="component" value="Unassembled WGS sequence"/>
</dbReference>
<dbReference type="PANTHER" id="PTHR21398">
    <property type="entry name" value="AGAP007094-PA"/>
    <property type="match status" value="1"/>
</dbReference>
<keyword evidence="2" id="KW-1185">Reference proteome</keyword>